<name>A0A0D2NKG8_HYPSF</name>
<dbReference type="Proteomes" id="UP000054270">
    <property type="component" value="Unassembled WGS sequence"/>
</dbReference>
<dbReference type="OrthoDB" id="3031013at2759"/>
<dbReference type="AlphaFoldDB" id="A0A0D2NKG8"/>
<proteinExistence type="predicted"/>
<evidence type="ECO:0000313" key="2">
    <source>
        <dbReference type="Proteomes" id="UP000054270"/>
    </source>
</evidence>
<reference evidence="2" key="1">
    <citation type="submission" date="2014-04" db="EMBL/GenBank/DDBJ databases">
        <title>Evolutionary Origins and Diversification of the Mycorrhizal Mutualists.</title>
        <authorList>
            <consortium name="DOE Joint Genome Institute"/>
            <consortium name="Mycorrhizal Genomics Consortium"/>
            <person name="Kohler A."/>
            <person name="Kuo A."/>
            <person name="Nagy L.G."/>
            <person name="Floudas D."/>
            <person name="Copeland A."/>
            <person name="Barry K.W."/>
            <person name="Cichocki N."/>
            <person name="Veneault-Fourrey C."/>
            <person name="LaButti K."/>
            <person name="Lindquist E.A."/>
            <person name="Lipzen A."/>
            <person name="Lundell T."/>
            <person name="Morin E."/>
            <person name="Murat C."/>
            <person name="Riley R."/>
            <person name="Ohm R."/>
            <person name="Sun H."/>
            <person name="Tunlid A."/>
            <person name="Henrissat B."/>
            <person name="Grigoriev I.V."/>
            <person name="Hibbett D.S."/>
            <person name="Martin F."/>
        </authorList>
    </citation>
    <scope>NUCLEOTIDE SEQUENCE [LARGE SCALE GENOMIC DNA]</scope>
    <source>
        <strain evidence="2">FD-334 SS-4</strain>
    </source>
</reference>
<evidence type="ECO:0000313" key="1">
    <source>
        <dbReference type="EMBL" id="KJA19389.1"/>
    </source>
</evidence>
<gene>
    <name evidence="1" type="ORF">HYPSUDRAFT_204606</name>
</gene>
<keyword evidence="2" id="KW-1185">Reference proteome</keyword>
<accession>A0A0D2NKG8</accession>
<protein>
    <submittedName>
        <fullName evidence="1">Uncharacterized protein</fullName>
    </submittedName>
</protein>
<organism evidence="1 2">
    <name type="scientific">Hypholoma sublateritium (strain FD-334 SS-4)</name>
    <dbReference type="NCBI Taxonomy" id="945553"/>
    <lineage>
        <taxon>Eukaryota</taxon>
        <taxon>Fungi</taxon>
        <taxon>Dikarya</taxon>
        <taxon>Basidiomycota</taxon>
        <taxon>Agaricomycotina</taxon>
        <taxon>Agaricomycetes</taxon>
        <taxon>Agaricomycetidae</taxon>
        <taxon>Agaricales</taxon>
        <taxon>Agaricineae</taxon>
        <taxon>Strophariaceae</taxon>
        <taxon>Hypholoma</taxon>
    </lineage>
</organism>
<sequence>MTRMLTTWQDLAALGWSIPRVYDKLNAKRGNTMDEMGQLSLNDGPALGSNGWYCYNDFKGDPHPQTPTYTSTTTEEVVWDALRLKTCGLADNPNDRIGTTGTKWDGSTNWAYSVNAALDNPSKRMIISSTLYKDRYTFRLENITADINSTSSETEVGDTDEWAEW</sequence>
<dbReference type="EMBL" id="KN817578">
    <property type="protein sequence ID" value="KJA19389.1"/>
    <property type="molecule type" value="Genomic_DNA"/>
</dbReference>